<accession>A0A9W3JQ63</accession>
<dbReference type="KEGG" id="btn:BTF1_17290"/>
<sequence>MNKYLDLFNTVLKIIPIPVILSFIFRYISKNDLDIAFEPKQNRFIKRCVKDIFLFFLTYILFNISMLVWYILSNMWGGFHSNLFMLIMLILVGVVFIIYIAYVFSWSITLEEKNRVNTQKIKYKIFFPFVSKIEKTFLMPIFLILIFNCSYFHCIVISNLFKQSQSKVEIIENNLSILIGEPALYAVLSASILFLYNLNKQQKSFYTMTPIDYTKIQDLTLIHLYTRKDNQWVLVEPDYTVTLNEAYLYNPDKDQWRLYKKIDLSNK</sequence>
<gene>
    <name evidence="2" type="ORF">BTF1_17290</name>
</gene>
<feature type="transmembrane region" description="Helical" evidence="1">
    <location>
        <begin position="178"/>
        <end position="198"/>
    </location>
</feature>
<dbReference type="AlphaFoldDB" id="A0A9W3JQ63"/>
<name>A0A9W3JQ63_BACTU</name>
<dbReference type="EMBL" id="CP003763">
    <property type="protein sequence ID" value="AFQ27627.1"/>
    <property type="molecule type" value="Genomic_DNA"/>
</dbReference>
<protein>
    <submittedName>
        <fullName evidence="2">Uncharacterized protein</fullName>
    </submittedName>
</protein>
<evidence type="ECO:0000313" key="3">
    <source>
        <dbReference type="Proteomes" id="UP000005257"/>
    </source>
</evidence>
<proteinExistence type="predicted"/>
<reference evidence="2 3" key="1">
    <citation type="journal article" date="2013" name="Genome Announc.">
        <title>Complete Genome Sequence of Bacillus thuringiensis Serovar Israelensis Strain HD-789.</title>
        <authorList>
            <person name="Doggett N.A."/>
            <person name="Stubben C.J."/>
            <person name="Chertkov O."/>
            <person name="Bruce D.C."/>
            <person name="Detter J.C."/>
            <person name="Johnson S.L."/>
            <person name="Han C.S."/>
        </authorList>
    </citation>
    <scope>NUCLEOTIDE SEQUENCE [LARGE SCALE GENOMIC DNA]</scope>
    <source>
        <strain evidence="2 3">HD-789</strain>
    </source>
</reference>
<evidence type="ECO:0000313" key="2">
    <source>
        <dbReference type="EMBL" id="AFQ27627.1"/>
    </source>
</evidence>
<organism evidence="2 3">
    <name type="scientific">Bacillus thuringiensis HD-789</name>
    <dbReference type="NCBI Taxonomy" id="1217737"/>
    <lineage>
        <taxon>Bacteria</taxon>
        <taxon>Bacillati</taxon>
        <taxon>Bacillota</taxon>
        <taxon>Bacilli</taxon>
        <taxon>Bacillales</taxon>
        <taxon>Bacillaceae</taxon>
        <taxon>Bacillus</taxon>
        <taxon>Bacillus cereus group</taxon>
    </lineage>
</organism>
<feature type="transmembrane region" description="Helical" evidence="1">
    <location>
        <begin position="137"/>
        <end position="158"/>
    </location>
</feature>
<dbReference type="RefSeq" id="WP_001046154.1">
    <property type="nucleotide sequence ID" value="NC_018508.1"/>
</dbReference>
<feature type="transmembrane region" description="Helical" evidence="1">
    <location>
        <begin position="6"/>
        <end position="28"/>
    </location>
</feature>
<dbReference type="Proteomes" id="UP000005257">
    <property type="component" value="Chromosome"/>
</dbReference>
<keyword evidence="1" id="KW-1133">Transmembrane helix</keyword>
<keyword evidence="1" id="KW-0812">Transmembrane</keyword>
<feature type="transmembrane region" description="Helical" evidence="1">
    <location>
        <begin position="49"/>
        <end position="71"/>
    </location>
</feature>
<feature type="transmembrane region" description="Helical" evidence="1">
    <location>
        <begin position="83"/>
        <end position="105"/>
    </location>
</feature>
<keyword evidence="1" id="KW-0472">Membrane</keyword>
<evidence type="ECO:0000256" key="1">
    <source>
        <dbReference type="SAM" id="Phobius"/>
    </source>
</evidence>